<keyword evidence="4" id="KW-1185">Reference proteome</keyword>
<feature type="region of interest" description="Disordered" evidence="1">
    <location>
        <begin position="138"/>
        <end position="162"/>
    </location>
</feature>
<comment type="caution">
    <text evidence="3">The sequence shown here is derived from an EMBL/GenBank/DDBJ whole genome shotgun (WGS) entry which is preliminary data.</text>
</comment>
<dbReference type="InterPro" id="IPR012337">
    <property type="entry name" value="RNaseH-like_sf"/>
</dbReference>
<sequence>MAEYEACALGIMMAIEHQVKTLEVFDDSMLVIYQLRGEWEMRDAKLIPYHYYVMEMSEHLDKITFHYILRDENQMANTLATLSTMPLVNKEQELTIQVQHQAKIAHFQQVNQDDTEVDGKPWYHDIDESYFIHLIGTTNPDDRGPSRESCSRRAVPARPTPS</sequence>
<dbReference type="Proteomes" id="UP000257109">
    <property type="component" value="Unassembled WGS sequence"/>
</dbReference>
<dbReference type="Gene3D" id="3.30.420.10">
    <property type="entry name" value="Ribonuclease H-like superfamily/Ribonuclease H"/>
    <property type="match status" value="1"/>
</dbReference>
<organism evidence="3 4">
    <name type="scientific">Mucuna pruriens</name>
    <name type="common">Velvet bean</name>
    <name type="synonym">Dolichos pruriens</name>
    <dbReference type="NCBI Taxonomy" id="157652"/>
    <lineage>
        <taxon>Eukaryota</taxon>
        <taxon>Viridiplantae</taxon>
        <taxon>Streptophyta</taxon>
        <taxon>Embryophyta</taxon>
        <taxon>Tracheophyta</taxon>
        <taxon>Spermatophyta</taxon>
        <taxon>Magnoliopsida</taxon>
        <taxon>eudicotyledons</taxon>
        <taxon>Gunneridae</taxon>
        <taxon>Pentapetalae</taxon>
        <taxon>rosids</taxon>
        <taxon>fabids</taxon>
        <taxon>Fabales</taxon>
        <taxon>Fabaceae</taxon>
        <taxon>Papilionoideae</taxon>
        <taxon>50 kb inversion clade</taxon>
        <taxon>NPAAA clade</taxon>
        <taxon>indigoferoid/millettioid clade</taxon>
        <taxon>Phaseoleae</taxon>
        <taxon>Mucuna</taxon>
    </lineage>
</organism>
<dbReference type="PANTHER" id="PTHR48475:SF1">
    <property type="entry name" value="RNASE H TYPE-1 DOMAIN-CONTAINING PROTEIN"/>
    <property type="match status" value="1"/>
</dbReference>
<name>A0A371H4Z1_MUCPR</name>
<feature type="domain" description="RNase H type-1" evidence="2">
    <location>
        <begin position="1"/>
        <end position="81"/>
    </location>
</feature>
<dbReference type="EMBL" id="QJKJ01003580">
    <property type="protein sequence ID" value="RDX97746.1"/>
    <property type="molecule type" value="Genomic_DNA"/>
</dbReference>
<evidence type="ECO:0000259" key="2">
    <source>
        <dbReference type="Pfam" id="PF13456"/>
    </source>
</evidence>
<dbReference type="Pfam" id="PF13456">
    <property type="entry name" value="RVT_3"/>
    <property type="match status" value="1"/>
</dbReference>
<accession>A0A371H4Z1</accession>
<gene>
    <name evidence="3" type="ORF">CR513_19457</name>
</gene>
<evidence type="ECO:0000313" key="3">
    <source>
        <dbReference type="EMBL" id="RDX97746.1"/>
    </source>
</evidence>
<evidence type="ECO:0000313" key="4">
    <source>
        <dbReference type="Proteomes" id="UP000257109"/>
    </source>
</evidence>
<dbReference type="PANTHER" id="PTHR48475">
    <property type="entry name" value="RIBONUCLEASE H"/>
    <property type="match status" value="1"/>
</dbReference>
<evidence type="ECO:0000256" key="1">
    <source>
        <dbReference type="SAM" id="MobiDB-lite"/>
    </source>
</evidence>
<dbReference type="GO" id="GO:0003676">
    <property type="term" value="F:nucleic acid binding"/>
    <property type="evidence" value="ECO:0007669"/>
    <property type="project" value="InterPro"/>
</dbReference>
<dbReference type="GO" id="GO:0004523">
    <property type="term" value="F:RNA-DNA hybrid ribonuclease activity"/>
    <property type="evidence" value="ECO:0007669"/>
    <property type="project" value="InterPro"/>
</dbReference>
<dbReference type="InterPro" id="IPR036397">
    <property type="entry name" value="RNaseH_sf"/>
</dbReference>
<dbReference type="SUPFAM" id="SSF53098">
    <property type="entry name" value="Ribonuclease H-like"/>
    <property type="match status" value="1"/>
</dbReference>
<protein>
    <recommendedName>
        <fullName evidence="2">RNase H type-1 domain-containing protein</fullName>
    </recommendedName>
</protein>
<dbReference type="AlphaFoldDB" id="A0A371H4Z1"/>
<feature type="compositionally biased region" description="Basic and acidic residues" evidence="1">
    <location>
        <begin position="140"/>
        <end position="151"/>
    </location>
</feature>
<proteinExistence type="predicted"/>
<feature type="non-terminal residue" evidence="3">
    <location>
        <position position="1"/>
    </location>
</feature>
<dbReference type="InterPro" id="IPR002156">
    <property type="entry name" value="RNaseH_domain"/>
</dbReference>
<reference evidence="3" key="1">
    <citation type="submission" date="2018-05" db="EMBL/GenBank/DDBJ databases">
        <title>Draft genome of Mucuna pruriens seed.</title>
        <authorList>
            <person name="Nnadi N.E."/>
            <person name="Vos R."/>
            <person name="Hasami M.H."/>
            <person name="Devisetty U.K."/>
            <person name="Aguiy J.C."/>
        </authorList>
    </citation>
    <scope>NUCLEOTIDE SEQUENCE [LARGE SCALE GENOMIC DNA]</scope>
    <source>
        <strain evidence="3">JCA_2017</strain>
    </source>
</reference>